<keyword evidence="2" id="KW-0479">Metal-binding</keyword>
<dbReference type="FunFam" id="3.30.160.60:FF:000125">
    <property type="entry name" value="Putative zinc finger protein 143"/>
    <property type="match status" value="2"/>
</dbReference>
<dbReference type="InterPro" id="IPR013087">
    <property type="entry name" value="Znf_C2H2_type"/>
</dbReference>
<dbReference type="InterPro" id="IPR036236">
    <property type="entry name" value="Znf_C2H2_sf"/>
</dbReference>
<keyword evidence="14" id="KW-1185">Reference proteome</keyword>
<dbReference type="GeneID" id="37214769"/>
<gene>
    <name evidence="13" type="ORF">BO88DRAFT_445133</name>
</gene>
<dbReference type="RefSeq" id="XP_025560834.1">
    <property type="nucleotide sequence ID" value="XM_025710177.1"/>
</dbReference>
<dbReference type="GO" id="GO:0000785">
    <property type="term" value="C:chromatin"/>
    <property type="evidence" value="ECO:0007669"/>
    <property type="project" value="TreeGrafter"/>
</dbReference>
<dbReference type="SUPFAM" id="SSF57667">
    <property type="entry name" value="beta-beta-alpha zinc fingers"/>
    <property type="match status" value="3"/>
</dbReference>
<dbReference type="PROSITE" id="PS00028">
    <property type="entry name" value="ZINC_FINGER_C2H2_1"/>
    <property type="match status" value="4"/>
</dbReference>
<dbReference type="Pfam" id="PF00096">
    <property type="entry name" value="zf-C2H2"/>
    <property type="match status" value="3"/>
</dbReference>
<keyword evidence="3" id="KW-0677">Repeat</keyword>
<keyword evidence="4 10" id="KW-0863">Zinc-finger</keyword>
<keyword evidence="5" id="KW-0862">Zinc</keyword>
<dbReference type="EMBL" id="KZ821631">
    <property type="protein sequence ID" value="PYH67040.1"/>
    <property type="molecule type" value="Genomic_DNA"/>
</dbReference>
<dbReference type="Gene3D" id="3.30.160.60">
    <property type="entry name" value="Classic Zinc Finger"/>
    <property type="match status" value="4"/>
</dbReference>
<feature type="domain" description="C2H2-type" evidence="12">
    <location>
        <begin position="69"/>
        <end position="98"/>
    </location>
</feature>
<dbReference type="GO" id="GO:0000978">
    <property type="term" value="F:RNA polymerase II cis-regulatory region sequence-specific DNA binding"/>
    <property type="evidence" value="ECO:0007669"/>
    <property type="project" value="TreeGrafter"/>
</dbReference>
<evidence type="ECO:0000256" key="3">
    <source>
        <dbReference type="ARBA" id="ARBA00022737"/>
    </source>
</evidence>
<feature type="domain" description="C2H2-type" evidence="12">
    <location>
        <begin position="9"/>
        <end position="38"/>
    </location>
</feature>
<organism evidence="13 14">
    <name type="scientific">Aspergillus vadensis (strain CBS 113365 / IMI 142717 / IBT 24658)</name>
    <dbReference type="NCBI Taxonomy" id="1448311"/>
    <lineage>
        <taxon>Eukaryota</taxon>
        <taxon>Fungi</taxon>
        <taxon>Dikarya</taxon>
        <taxon>Ascomycota</taxon>
        <taxon>Pezizomycotina</taxon>
        <taxon>Eurotiomycetes</taxon>
        <taxon>Eurotiomycetidae</taxon>
        <taxon>Eurotiales</taxon>
        <taxon>Aspergillaceae</taxon>
        <taxon>Aspergillus</taxon>
        <taxon>Aspergillus subgen. Circumdati</taxon>
    </lineage>
</organism>
<comment type="subcellular location">
    <subcellularLocation>
        <location evidence="1">Nucleus</location>
    </subcellularLocation>
</comment>
<evidence type="ECO:0000256" key="5">
    <source>
        <dbReference type="ARBA" id="ARBA00022833"/>
    </source>
</evidence>
<evidence type="ECO:0000259" key="12">
    <source>
        <dbReference type="PROSITE" id="PS50157"/>
    </source>
</evidence>
<dbReference type="AlphaFoldDB" id="A0A319B9B5"/>
<dbReference type="GO" id="GO:0000981">
    <property type="term" value="F:DNA-binding transcription factor activity, RNA polymerase II-specific"/>
    <property type="evidence" value="ECO:0007669"/>
    <property type="project" value="UniProtKB-ARBA"/>
</dbReference>
<accession>A0A319B9B5</accession>
<evidence type="ECO:0000256" key="6">
    <source>
        <dbReference type="ARBA" id="ARBA00022969"/>
    </source>
</evidence>
<dbReference type="PANTHER" id="PTHR14003:SF19">
    <property type="entry name" value="YY2 TRANSCRIPTION FACTOR"/>
    <property type="match status" value="1"/>
</dbReference>
<keyword evidence="8" id="KW-0183">Conidiation</keyword>
<feature type="domain" description="C2H2-type" evidence="12">
    <location>
        <begin position="99"/>
        <end position="129"/>
    </location>
</feature>
<reference evidence="13" key="1">
    <citation type="submission" date="2016-12" db="EMBL/GenBank/DDBJ databases">
        <title>The genomes of Aspergillus section Nigri reveals drivers in fungal speciation.</title>
        <authorList>
            <consortium name="DOE Joint Genome Institute"/>
            <person name="Vesth T.C."/>
            <person name="Nybo J."/>
            <person name="Theobald S."/>
            <person name="Brandl J."/>
            <person name="Frisvad J.C."/>
            <person name="Nielsen K.F."/>
            <person name="Lyhne E.K."/>
            <person name="Kogle M.E."/>
            <person name="Kuo A."/>
            <person name="Riley R."/>
            <person name="Clum A."/>
            <person name="Nolan M."/>
            <person name="Lipzen A."/>
            <person name="Salamov A."/>
            <person name="Henrissat B."/>
            <person name="Wiebenga A."/>
            <person name="De Vries R.P."/>
            <person name="Grigoriev I.V."/>
            <person name="Mortensen U.H."/>
            <person name="Andersen M.R."/>
            <person name="Baker S.E."/>
        </authorList>
    </citation>
    <scope>NUCLEOTIDE SEQUENCE [LARGE SCALE GENOMIC DNA]</scope>
    <source>
        <strain evidence="13">CBS 113365</strain>
    </source>
</reference>
<evidence type="ECO:0000313" key="13">
    <source>
        <dbReference type="EMBL" id="PYH67040.1"/>
    </source>
</evidence>
<keyword evidence="6" id="KW-0749">Sporulation</keyword>
<sequence>MKFGGGRGFHCTWENCDKAFTRKSDLCRHFRIHTNERPYHCTVKDCSKSFIQRSALTVHSRTHTGQKPHVCQHGGCHKAFSDSSSLSRHRRIHTGERPYICQNLTCSKTFRRKVTLTKHRHRSHPRDAVTPLSSKEVVSDEPCPEQAANFNEQYLPTQQVSYPRTLWSSFESRAHQSLYVTPVPLQDPAQLVMQPILATSPVDNQCAWQYYVQPVQQWQRHDPVCQRYLPPESQQHYISLPMAECPLSLAHTLNQSEGTNKIIFF</sequence>
<feature type="domain" description="C2H2-type" evidence="12">
    <location>
        <begin position="39"/>
        <end position="68"/>
    </location>
</feature>
<proteinExistence type="predicted"/>
<dbReference type="SMART" id="SM00355">
    <property type="entry name" value="ZnF_C2H2"/>
    <property type="match status" value="4"/>
</dbReference>
<feature type="region of interest" description="Disordered" evidence="11">
    <location>
        <begin position="116"/>
        <end position="138"/>
    </location>
</feature>
<evidence type="ECO:0000256" key="9">
    <source>
        <dbReference type="ARBA" id="ARBA00044085"/>
    </source>
</evidence>
<evidence type="ECO:0000256" key="2">
    <source>
        <dbReference type="ARBA" id="ARBA00022723"/>
    </source>
</evidence>
<dbReference type="PROSITE" id="PS50157">
    <property type="entry name" value="ZINC_FINGER_C2H2_2"/>
    <property type="match status" value="4"/>
</dbReference>
<evidence type="ECO:0000256" key="1">
    <source>
        <dbReference type="ARBA" id="ARBA00004123"/>
    </source>
</evidence>
<evidence type="ECO:0000256" key="7">
    <source>
        <dbReference type="ARBA" id="ARBA00023159"/>
    </source>
</evidence>
<name>A0A319B9B5_ASPVC</name>
<evidence type="ECO:0000256" key="8">
    <source>
        <dbReference type="ARBA" id="ARBA00023321"/>
    </source>
</evidence>
<dbReference type="OrthoDB" id="3437960at2759"/>
<evidence type="ECO:0000256" key="4">
    <source>
        <dbReference type="ARBA" id="ARBA00022771"/>
    </source>
</evidence>
<dbReference type="PANTHER" id="PTHR14003">
    <property type="entry name" value="TRANSCRIPTIONAL REPRESSOR PROTEIN YY"/>
    <property type="match status" value="1"/>
</dbReference>
<dbReference type="GO" id="GO:0008270">
    <property type="term" value="F:zinc ion binding"/>
    <property type="evidence" value="ECO:0007669"/>
    <property type="project" value="UniProtKB-KW"/>
</dbReference>
<evidence type="ECO:0000313" key="14">
    <source>
        <dbReference type="Proteomes" id="UP000248405"/>
    </source>
</evidence>
<dbReference type="GO" id="GO:0005667">
    <property type="term" value="C:transcription regulator complex"/>
    <property type="evidence" value="ECO:0007669"/>
    <property type="project" value="TreeGrafter"/>
</dbReference>
<evidence type="ECO:0000256" key="10">
    <source>
        <dbReference type="PROSITE-ProRule" id="PRU00042"/>
    </source>
</evidence>
<protein>
    <recommendedName>
        <fullName evidence="9">C2H2 type master regulator of conidiophore development brlA</fullName>
    </recommendedName>
</protein>
<dbReference type="FunFam" id="3.30.160.60:FF:002343">
    <property type="entry name" value="Zinc finger protein 33A"/>
    <property type="match status" value="1"/>
</dbReference>
<dbReference type="Proteomes" id="UP000248405">
    <property type="component" value="Unassembled WGS sequence"/>
</dbReference>
<evidence type="ECO:0000256" key="11">
    <source>
        <dbReference type="SAM" id="MobiDB-lite"/>
    </source>
</evidence>
<keyword evidence="7" id="KW-0010">Activator</keyword>